<evidence type="ECO:0000313" key="12">
    <source>
        <dbReference type="EMBL" id="CAD6189763.1"/>
    </source>
</evidence>
<dbReference type="EC" id="2.7.7.48" evidence="2"/>
<evidence type="ECO:0000256" key="7">
    <source>
        <dbReference type="ARBA" id="ARBA00023158"/>
    </source>
</evidence>
<name>A0A8S1H3I8_9PELO</name>
<dbReference type="OrthoDB" id="6513042at2759"/>
<accession>A0A8S1H3I8</accession>
<keyword evidence="3" id="KW-0696">RNA-directed RNA polymerase</keyword>
<sequence>MECASLLLKLAHAHGSVTDVIKDSVRDVFRTCSYGFAVKNIENYPDEQNNVEIINITVTFNAKQLEHAKLLDLLNQILKSVQSFVDSIVLRDKKLFYSTWRSSTSFAIKKFSFGNIIGKEFHCHYRSRDNSIHYCHKRTTAEVFNDIQDLMFVKWADWLSNGATRSFDIRVRRFNIRRVTFDPIRHVVYFELINPASIRSETESEKERNQQKFKQMWRIGALGGAPVHAFADSHVFAVHFEDFWDGTQEYSLLSTIRARCDVDFEIRSIEEKNALIKKNEPFYFAWRPTGVPTKAGNKVTEMLYENEEFREFQNNLKAAARKKHPDSQKDNDLAHQKWFSVVYLIEAILSRSGSIKYLLLTERSSWINFLSLIVNLFEKNDRACEYTMESLVKMIDERRNIRDICSTLRSEFEKFSREGLKEEKTKRYTTQAGMDDMIKIRKVILTPTRIIPCVPESVLSNRVLRNHTKDTTRIVRVIFRDDDMLKLSNSHLSGNRIKSTLEKYFAHGFWVADKEYGFLGASSSQMRDHGAYFYEKFSKKERDEYERRGLNLPLYGLKIQRVRQELGKFDKCKNINQVMARLGQCFTQTREGVILKPENFIEIADVTKVVDGKEYNFTDGVGAISIDFAQELMKKLFRASKNYRAPSGFQIRFRGYKGMLSLQVDMSLFTNDEKVNCVFRKSQNKFESDSKNIEVVKYSTPTKVNLCRPFINLLDQVSEMQSEACHERVWNRVLELLDLDLKTCARSLLDGDVAFDRLSEQPRLLSLSSVRDAQVPVIQEPFFRSLLLADARVTIGRLMKKAKISIPTHLGRSMLGVSDETKKLQQGQVFVQYTNDVNYRIVPKRAKTTVVSGTVLITKNPCISAGDVRIFEAVDIPELRHLVDVVVFPQNGSRPHPDEMAGSDLDGDEYSVIWDQDLLLERNEEPEEYVNEKKLETVNHNDLDAKMLECFTEYVLLDKVGVHSSNHLHQSDQYGVTSKVAVQLAKKIEKALNFPKSGIPAENASQKWEAGRPPERPERFPDFYPSSSDSLVIYRSMGLNGVVFRIMKQLQLVVENPVKDLFPVEMDKTIIGDDNDAWRNYITTARTEYSAYEAQLRHLMNYYGIKTEAEIFSSRWLDIANRMQQNDNEDRSMFNTDHIIRQEMAQLYSKYRKSFFEEFGGYKASTSEETDESHVDLPSVLSRNCNQVDDKWVQAKAIAYYRVCYEDAMQSRDFRCLSFAWLPCEVLCHIRRQRLLKTYDEASTRAGVRTAADVVNPLHESIQKACDSYFEKTSTVAERIAKMSKLPLIAEYISGVRGIDKIFELLFAWTSKVGGGVKTAVVLCYVLIHFGATKKPEPAAKYYLPKLELGKEQEASDLERPARLIVDFFEFIATHEVLKTPESVIPETMAASYADRLNRLQIIRTMAVDAYYEMVFNHRFFLGDSLPVFAVADKESFTINYGANSLLDIVEKVKRRTGVEELWVREVRGQKYYVPYVGMISTRNLRVSCRATEISYRKLRDLLIPDYKKKWRRLSPEDRKADLVQQICKNLGEKYIDESFDIEDYLEDYLGCYHFD</sequence>
<evidence type="ECO:0000256" key="6">
    <source>
        <dbReference type="ARBA" id="ARBA00022884"/>
    </source>
</evidence>
<dbReference type="GO" id="GO:0003723">
    <property type="term" value="F:RNA binding"/>
    <property type="evidence" value="ECO:0007669"/>
    <property type="project" value="UniProtKB-KW"/>
</dbReference>
<comment type="caution">
    <text evidence="12">The sequence shown here is derived from an EMBL/GenBank/DDBJ whole genome shotgun (WGS) entry which is preliminary data.</text>
</comment>
<dbReference type="PANTHER" id="PTHR23079">
    <property type="entry name" value="RNA-DEPENDENT RNA POLYMERASE"/>
    <property type="match status" value="1"/>
</dbReference>
<dbReference type="Proteomes" id="UP000835052">
    <property type="component" value="Unassembled WGS sequence"/>
</dbReference>
<keyword evidence="4" id="KW-0808">Transferase</keyword>
<evidence type="ECO:0000259" key="10">
    <source>
        <dbReference type="Pfam" id="PF25359"/>
    </source>
</evidence>
<reference evidence="12" key="1">
    <citation type="submission" date="2020-10" db="EMBL/GenBank/DDBJ databases">
        <authorList>
            <person name="Kikuchi T."/>
        </authorList>
    </citation>
    <scope>NUCLEOTIDE SEQUENCE</scope>
    <source>
        <strain evidence="12">NKZ352</strain>
    </source>
</reference>
<dbReference type="InterPro" id="IPR057493">
    <property type="entry name" value="PH_RdRP-assoc"/>
</dbReference>
<keyword evidence="6" id="KW-0694">RNA-binding</keyword>
<dbReference type="InterPro" id="IPR057596">
    <property type="entry name" value="RDRP_core"/>
</dbReference>
<dbReference type="GO" id="GO:0031380">
    <property type="term" value="C:nuclear RNA-directed RNA polymerase complex"/>
    <property type="evidence" value="ECO:0007669"/>
    <property type="project" value="TreeGrafter"/>
</dbReference>
<evidence type="ECO:0000259" key="11">
    <source>
        <dbReference type="Pfam" id="PF26253"/>
    </source>
</evidence>
<feature type="domain" description="PH-like" evidence="10">
    <location>
        <begin position="103"/>
        <end position="270"/>
    </location>
</feature>
<dbReference type="GO" id="GO:0003968">
    <property type="term" value="F:RNA-directed RNA polymerase activity"/>
    <property type="evidence" value="ECO:0007669"/>
    <property type="project" value="UniProtKB-KW"/>
</dbReference>
<keyword evidence="13" id="KW-1185">Reference proteome</keyword>
<dbReference type="GO" id="GO:0030422">
    <property type="term" value="P:siRNA processing"/>
    <property type="evidence" value="ECO:0007669"/>
    <property type="project" value="TreeGrafter"/>
</dbReference>
<keyword evidence="7" id="KW-0943">RNA-mediated gene silencing</keyword>
<dbReference type="Pfam" id="PF05183">
    <property type="entry name" value="RdRP"/>
    <property type="match status" value="1"/>
</dbReference>
<evidence type="ECO:0000256" key="2">
    <source>
        <dbReference type="ARBA" id="ARBA00012494"/>
    </source>
</evidence>
<gene>
    <name evidence="12" type="ORF">CAUJ_LOCUS5682</name>
</gene>
<organism evidence="12 13">
    <name type="scientific">Caenorhabditis auriculariae</name>
    <dbReference type="NCBI Taxonomy" id="2777116"/>
    <lineage>
        <taxon>Eukaryota</taxon>
        <taxon>Metazoa</taxon>
        <taxon>Ecdysozoa</taxon>
        <taxon>Nematoda</taxon>
        <taxon>Chromadorea</taxon>
        <taxon>Rhabditida</taxon>
        <taxon>Rhabditina</taxon>
        <taxon>Rhabditomorpha</taxon>
        <taxon>Rhabditoidea</taxon>
        <taxon>Rhabditidae</taxon>
        <taxon>Peloderinae</taxon>
        <taxon>Caenorhabditis</taxon>
    </lineage>
</organism>
<protein>
    <recommendedName>
        <fullName evidence="2">RNA-directed RNA polymerase</fullName>
        <ecNumber evidence="2">2.7.7.48</ecNumber>
    </recommendedName>
</protein>
<dbReference type="PANTHER" id="PTHR23079:SF57">
    <property type="entry name" value="RNA-DIRECTED RNA POLYMERASE"/>
    <property type="match status" value="1"/>
</dbReference>
<dbReference type="EMBL" id="CAJGYM010000012">
    <property type="protein sequence ID" value="CAD6189763.1"/>
    <property type="molecule type" value="Genomic_DNA"/>
</dbReference>
<comment type="similarity">
    <text evidence="1">Belongs to the RdRP family.</text>
</comment>
<feature type="domain" description="RDRP core" evidence="9">
    <location>
        <begin position="445"/>
        <end position="1044"/>
    </location>
</feature>
<proteinExistence type="inferred from homology"/>
<dbReference type="Pfam" id="PF26253">
    <property type="entry name" value="RdRP_head"/>
    <property type="match status" value="1"/>
</dbReference>
<dbReference type="InterPro" id="IPR058752">
    <property type="entry name" value="RDRP_C_head"/>
</dbReference>
<dbReference type="Pfam" id="PF25359">
    <property type="entry name" value="PH_met_RdRP"/>
    <property type="match status" value="1"/>
</dbReference>
<evidence type="ECO:0000256" key="4">
    <source>
        <dbReference type="ARBA" id="ARBA00022679"/>
    </source>
</evidence>
<evidence type="ECO:0000313" key="13">
    <source>
        <dbReference type="Proteomes" id="UP000835052"/>
    </source>
</evidence>
<evidence type="ECO:0000256" key="8">
    <source>
        <dbReference type="ARBA" id="ARBA00048744"/>
    </source>
</evidence>
<feature type="domain" description="RDRP C-terminal head" evidence="11">
    <location>
        <begin position="1078"/>
        <end position="1240"/>
    </location>
</feature>
<evidence type="ECO:0000256" key="5">
    <source>
        <dbReference type="ARBA" id="ARBA00022695"/>
    </source>
</evidence>
<dbReference type="InterPro" id="IPR007855">
    <property type="entry name" value="RDRP"/>
</dbReference>
<comment type="catalytic activity">
    <reaction evidence="8">
        <text>RNA(n) + a ribonucleoside 5'-triphosphate = RNA(n+1) + diphosphate</text>
        <dbReference type="Rhea" id="RHEA:21248"/>
        <dbReference type="Rhea" id="RHEA-COMP:14527"/>
        <dbReference type="Rhea" id="RHEA-COMP:17342"/>
        <dbReference type="ChEBI" id="CHEBI:33019"/>
        <dbReference type="ChEBI" id="CHEBI:61557"/>
        <dbReference type="ChEBI" id="CHEBI:140395"/>
        <dbReference type="EC" id="2.7.7.48"/>
    </reaction>
</comment>
<evidence type="ECO:0000256" key="1">
    <source>
        <dbReference type="ARBA" id="ARBA00005762"/>
    </source>
</evidence>
<keyword evidence="5" id="KW-0548">Nucleotidyltransferase</keyword>
<evidence type="ECO:0000259" key="9">
    <source>
        <dbReference type="Pfam" id="PF05183"/>
    </source>
</evidence>
<evidence type="ECO:0000256" key="3">
    <source>
        <dbReference type="ARBA" id="ARBA00022484"/>
    </source>
</evidence>